<dbReference type="RefSeq" id="WP_320381336.1">
    <property type="nucleotide sequence ID" value="NZ_JAWDIQ010000003.1"/>
</dbReference>
<keyword evidence="2" id="KW-1185">Reference proteome</keyword>
<dbReference type="Proteomes" id="UP001275315">
    <property type="component" value="Unassembled WGS sequence"/>
</dbReference>
<protein>
    <submittedName>
        <fullName evidence="1">Uncharacterized protein</fullName>
    </submittedName>
</protein>
<organism evidence="1 2">
    <name type="scientific">Paracerasibacillus soli</name>
    <dbReference type="NCBI Taxonomy" id="480284"/>
    <lineage>
        <taxon>Bacteria</taxon>
        <taxon>Bacillati</taxon>
        <taxon>Bacillota</taxon>
        <taxon>Bacilli</taxon>
        <taxon>Bacillales</taxon>
        <taxon>Bacillaceae</taxon>
        <taxon>Paracerasibacillus</taxon>
    </lineage>
</organism>
<sequence length="44" mass="5238">MSKEYISTINMIVFEGLKWLQKRRIAKNKQGCFCLFAIKDNKDK</sequence>
<name>A0ABU5CVP1_9BACI</name>
<proteinExistence type="predicted"/>
<accession>A0ABU5CVP1</accession>
<evidence type="ECO:0000313" key="2">
    <source>
        <dbReference type="Proteomes" id="UP001275315"/>
    </source>
</evidence>
<comment type="caution">
    <text evidence="1">The sequence shown here is derived from an EMBL/GenBank/DDBJ whole genome shotgun (WGS) entry which is preliminary data.</text>
</comment>
<reference evidence="1 2" key="1">
    <citation type="submission" date="2023-10" db="EMBL/GenBank/DDBJ databases">
        <title>Virgibacillus soli CC-YMP-6 genome.</title>
        <authorList>
            <person name="Miliotis G."/>
            <person name="Sengupta P."/>
            <person name="Hameed A."/>
            <person name="Chuvochina M."/>
            <person name="Mcdonagh F."/>
            <person name="Simpson A.C."/>
            <person name="Singh N.K."/>
            <person name="Rekha P.D."/>
            <person name="Raman K."/>
            <person name="Hugenholtz P."/>
            <person name="Venkateswaran K."/>
        </authorList>
    </citation>
    <scope>NUCLEOTIDE SEQUENCE [LARGE SCALE GENOMIC DNA]</scope>
    <source>
        <strain evidence="1 2">CC-YMP-6</strain>
    </source>
</reference>
<evidence type="ECO:0000313" key="1">
    <source>
        <dbReference type="EMBL" id="MDY0410451.1"/>
    </source>
</evidence>
<dbReference type="EMBL" id="JAWDIQ010000003">
    <property type="protein sequence ID" value="MDY0410451.1"/>
    <property type="molecule type" value="Genomic_DNA"/>
</dbReference>
<gene>
    <name evidence="1" type="ORF">RWD45_20245</name>
</gene>